<dbReference type="PANTHER" id="PTHR32089:SF112">
    <property type="entry name" value="LYSOZYME-LIKE PROTEIN-RELATED"/>
    <property type="match status" value="1"/>
</dbReference>
<organism evidence="6 7">
    <name type="scientific">Halovenus rubra</name>
    <dbReference type="NCBI Taxonomy" id="869890"/>
    <lineage>
        <taxon>Archaea</taxon>
        <taxon>Methanobacteriati</taxon>
        <taxon>Methanobacteriota</taxon>
        <taxon>Stenosarchaea group</taxon>
        <taxon>Halobacteria</taxon>
        <taxon>Halobacteriales</taxon>
        <taxon>Haloarculaceae</taxon>
        <taxon>Halovenus</taxon>
    </lineage>
</organism>
<dbReference type="AlphaFoldDB" id="A0ABD5X9C8"/>
<dbReference type="GO" id="GO:0007165">
    <property type="term" value="P:signal transduction"/>
    <property type="evidence" value="ECO:0007669"/>
    <property type="project" value="UniProtKB-KW"/>
</dbReference>
<dbReference type="SMART" id="SM00304">
    <property type="entry name" value="HAMP"/>
    <property type="match status" value="2"/>
</dbReference>
<evidence type="ECO:0000256" key="2">
    <source>
        <dbReference type="ARBA" id="ARBA00029447"/>
    </source>
</evidence>
<dbReference type="PROSITE" id="PS50885">
    <property type="entry name" value="HAMP"/>
    <property type="match status" value="2"/>
</dbReference>
<dbReference type="PANTHER" id="PTHR32089">
    <property type="entry name" value="METHYL-ACCEPTING CHEMOTAXIS PROTEIN MCPB"/>
    <property type="match status" value="1"/>
</dbReference>
<keyword evidence="4" id="KW-0472">Membrane</keyword>
<keyword evidence="4" id="KW-0812">Transmembrane</keyword>
<reference evidence="6 7" key="1">
    <citation type="journal article" date="2014" name="Int. J. Syst. Evol. Microbiol.">
        <title>Complete genome sequence of Corynebacterium casei LMG S-19264T (=DSM 44701T), isolated from a smear-ripened cheese.</title>
        <authorList>
            <consortium name="US DOE Joint Genome Institute (JGI-PGF)"/>
            <person name="Walter F."/>
            <person name="Albersmeier A."/>
            <person name="Kalinowski J."/>
            <person name="Ruckert C."/>
        </authorList>
    </citation>
    <scope>NUCLEOTIDE SEQUENCE [LARGE SCALE GENOMIC DNA]</scope>
    <source>
        <strain evidence="6 7">CGMCC 4.7215</strain>
    </source>
</reference>
<dbReference type="SUPFAM" id="SSF58104">
    <property type="entry name" value="Methyl-accepting chemotaxis protein (MCP) signaling domain"/>
    <property type="match status" value="1"/>
</dbReference>
<evidence type="ECO:0000256" key="1">
    <source>
        <dbReference type="ARBA" id="ARBA00023224"/>
    </source>
</evidence>
<dbReference type="Gene3D" id="1.10.287.950">
    <property type="entry name" value="Methyl-accepting chemotaxis protein"/>
    <property type="match status" value="1"/>
</dbReference>
<dbReference type="CDD" id="cd06225">
    <property type="entry name" value="HAMP"/>
    <property type="match status" value="2"/>
</dbReference>
<keyword evidence="1" id="KW-0807">Transducer</keyword>
<feature type="transmembrane region" description="Helical" evidence="4">
    <location>
        <begin position="21"/>
        <end position="43"/>
    </location>
</feature>
<dbReference type="RefSeq" id="WP_267636702.1">
    <property type="nucleotide sequence ID" value="NZ_JAODIY010000005.1"/>
</dbReference>
<feature type="coiled-coil region" evidence="3">
    <location>
        <begin position="543"/>
        <end position="570"/>
    </location>
</feature>
<dbReference type="Gene3D" id="6.10.250.1910">
    <property type="match status" value="1"/>
</dbReference>
<comment type="similarity">
    <text evidence="2">Belongs to the methyl-accepting chemotaxis (MCP) protein family.</text>
</comment>
<comment type="caution">
    <text evidence="6">The sequence shown here is derived from an EMBL/GenBank/DDBJ whole genome shotgun (WGS) entry which is preliminary data.</text>
</comment>
<dbReference type="Gene3D" id="1.10.8.500">
    <property type="entry name" value="HAMP domain in histidine kinase"/>
    <property type="match status" value="1"/>
</dbReference>
<feature type="domain" description="HAMP" evidence="5">
    <location>
        <begin position="423"/>
        <end position="476"/>
    </location>
</feature>
<accession>A0ABD5X9C8</accession>
<evidence type="ECO:0000256" key="3">
    <source>
        <dbReference type="SAM" id="Coils"/>
    </source>
</evidence>
<evidence type="ECO:0000313" key="7">
    <source>
        <dbReference type="Proteomes" id="UP001596414"/>
    </source>
</evidence>
<protein>
    <submittedName>
        <fullName evidence="6">HAMP domain-containing protein</fullName>
    </submittedName>
</protein>
<proteinExistence type="inferred from homology"/>
<dbReference type="Pfam" id="PF00672">
    <property type="entry name" value="HAMP"/>
    <property type="match status" value="2"/>
</dbReference>
<keyword evidence="3" id="KW-0175">Coiled coil</keyword>
<dbReference type="Proteomes" id="UP001596414">
    <property type="component" value="Unassembled WGS sequence"/>
</dbReference>
<evidence type="ECO:0000259" key="5">
    <source>
        <dbReference type="PROSITE" id="PS50885"/>
    </source>
</evidence>
<dbReference type="InterPro" id="IPR003660">
    <property type="entry name" value="HAMP_dom"/>
</dbReference>
<gene>
    <name evidence="6" type="ORF">ACFQJ7_14235</name>
</gene>
<feature type="domain" description="HAMP" evidence="5">
    <location>
        <begin position="310"/>
        <end position="363"/>
    </location>
</feature>
<dbReference type="EMBL" id="JBHSZQ010000049">
    <property type="protein sequence ID" value="MFC7127164.1"/>
    <property type="molecule type" value="Genomic_DNA"/>
</dbReference>
<keyword evidence="4" id="KW-1133">Transmembrane helix</keyword>
<name>A0ABD5X9C8_9EURY</name>
<feature type="coiled-coil region" evidence="3">
    <location>
        <begin position="390"/>
        <end position="435"/>
    </location>
</feature>
<feature type="transmembrane region" description="Helical" evidence="4">
    <location>
        <begin position="290"/>
        <end position="309"/>
    </location>
</feature>
<sequence>MSSSPLRPLKQLIPSVIRKHYLAKFGLIILVVILATGGAGFYFQQEASAELTTQVHNQMETVASQEGDKLTQWTDEHRQHVRTLSRDSVFGSGDRTEIATTLLFLHEDQPDSVTAIHYVNTNTGEVLESTAKNWKGANINDTLQWRDSPGLEFRFTQSVGSSQVFQSDGVDKMAFTSPTHANTDSRAVVTMVNTAEITESFRNPIEGGYTQVINSQRTIELAKEPEQMLTTYRGATATALIDREKSGVVELAETDEVVAYAPVSGINWVVVTHAPQSNAYTVISAVRSEFLFVIGIALAGFLILSVTIGRNTVRSLNRLETKATALANGNVQTDIEQTDRIDEVGRLTNSFQETQAYLETATKQTDAIATQDFDAPVLDEEVPGTLGDSLDRTRTDLEQSIKALEFARKETETARKEAEEMATALTEQAAAYSETMEQVSDGDMTQRMTVDGREAAMDRIGTEFNEMVDELEKTIGQLQSYVDEVETAGAEVEHSVNTVRTASEQIASSIQKISDDAHNQREQFEHLSETLGEITTEMDSIAAETERSDIKQLSKQLKETESAVTEMIDLSQQTMSEAQTVAGAAQEQAAELNGVAERADDLQRYAEPLRIILEQFETEQQHEFVLSIGSTGSMSPSKLPGADEQ</sequence>
<dbReference type="Gene3D" id="3.30.450.20">
    <property type="entry name" value="PAS domain"/>
    <property type="match status" value="1"/>
</dbReference>
<evidence type="ECO:0000313" key="6">
    <source>
        <dbReference type="EMBL" id="MFC7127164.1"/>
    </source>
</evidence>
<evidence type="ECO:0000256" key="4">
    <source>
        <dbReference type="SAM" id="Phobius"/>
    </source>
</evidence>